<accession>A0A2P7RLI7</accession>
<evidence type="ECO:0000313" key="2">
    <source>
        <dbReference type="Proteomes" id="UP000241229"/>
    </source>
</evidence>
<proteinExistence type="predicted"/>
<dbReference type="Proteomes" id="UP000241229">
    <property type="component" value="Unassembled WGS sequence"/>
</dbReference>
<dbReference type="RefSeq" id="WP_106775452.1">
    <property type="nucleotide sequence ID" value="NZ_PXYK01000044.1"/>
</dbReference>
<gene>
    <name evidence="1" type="ORF">C7I84_27735</name>
</gene>
<keyword evidence="2" id="KW-1185">Reference proteome</keyword>
<dbReference type="AlphaFoldDB" id="A0A2P7RLI7"/>
<comment type="caution">
    <text evidence="1">The sequence shown here is derived from an EMBL/GenBank/DDBJ whole genome shotgun (WGS) entry which is preliminary data.</text>
</comment>
<dbReference type="Gene3D" id="2.180.10.10">
    <property type="entry name" value="RHS repeat-associated core"/>
    <property type="match status" value="1"/>
</dbReference>
<name>A0A2P7RLI7_9HYPH</name>
<evidence type="ECO:0000313" key="1">
    <source>
        <dbReference type="EMBL" id="PSJ51076.1"/>
    </source>
</evidence>
<evidence type="ECO:0008006" key="3">
    <source>
        <dbReference type="Google" id="ProtNLM"/>
    </source>
</evidence>
<organism evidence="1 2">
    <name type="scientific">Kumtagia ephedrae</name>
    <dbReference type="NCBI Taxonomy" id="2116701"/>
    <lineage>
        <taxon>Bacteria</taxon>
        <taxon>Pseudomonadati</taxon>
        <taxon>Pseudomonadota</taxon>
        <taxon>Alphaproteobacteria</taxon>
        <taxon>Hyphomicrobiales</taxon>
        <taxon>Phyllobacteriaceae</taxon>
        <taxon>Kumtagia</taxon>
    </lineage>
</organism>
<dbReference type="OrthoDB" id="6057489at2"/>
<sequence length="201" mass="21820">MVKKFGRRVAQAALAMMLSLSLMVSGLTNVYASAVGVQHFRFAVGTKASVTVRPARFISPDDWDPTLPGVGTNRYAYSQNDPINKSDPNGHVAIVDDITIGIAIGIAIAFGVWATDKVDDGKFNGSIMPGADTITQPPSLDMGSQEQEGASRLAFLKKLRMVLQFNQHSGIVVAHLSKVSRVRGKWETTTIENMDQMDIRN</sequence>
<dbReference type="EMBL" id="PXYK01000044">
    <property type="protein sequence ID" value="PSJ51076.1"/>
    <property type="molecule type" value="Genomic_DNA"/>
</dbReference>
<protein>
    <recommendedName>
        <fullName evidence="3">RHS repeat-associated core domain-containing protein</fullName>
    </recommendedName>
</protein>
<reference evidence="1 2" key="1">
    <citation type="submission" date="2018-03" db="EMBL/GenBank/DDBJ databases">
        <title>The draft genome of Mesorhizobium sp. 6GN-30.</title>
        <authorList>
            <person name="Liu L."/>
            <person name="Li L."/>
            <person name="Wang T."/>
            <person name="Zhang X."/>
            <person name="Liang L."/>
        </authorList>
    </citation>
    <scope>NUCLEOTIDE SEQUENCE [LARGE SCALE GENOMIC DNA]</scope>
    <source>
        <strain evidence="1 2">6GN30</strain>
    </source>
</reference>